<protein>
    <submittedName>
        <fullName evidence="1">Uncharacterized protein</fullName>
    </submittedName>
</protein>
<dbReference type="AlphaFoldDB" id="A0A841C6W8"/>
<evidence type="ECO:0000313" key="2">
    <source>
        <dbReference type="Proteomes" id="UP000562464"/>
    </source>
</evidence>
<dbReference type="RefSeq" id="WP_183538044.1">
    <property type="nucleotide sequence ID" value="NZ_JACHHV010000001.1"/>
</dbReference>
<evidence type="ECO:0000313" key="1">
    <source>
        <dbReference type="EMBL" id="MBB5887139.1"/>
    </source>
</evidence>
<reference evidence="1 2" key="1">
    <citation type="submission" date="2020-08" db="EMBL/GenBank/DDBJ databases">
        <title>Genomic Encyclopedia of Type Strains, Phase IV (KMG-IV): sequencing the most valuable type-strain genomes for metagenomic binning, comparative biology and taxonomic classification.</title>
        <authorList>
            <person name="Goeker M."/>
        </authorList>
    </citation>
    <scope>NUCLEOTIDE SEQUENCE [LARGE SCALE GENOMIC DNA]</scope>
    <source>
        <strain evidence="1 2">DSM 14925</strain>
    </source>
</reference>
<comment type="caution">
    <text evidence="1">The sequence shown here is derived from an EMBL/GenBank/DDBJ whole genome shotgun (WGS) entry which is preliminary data.</text>
</comment>
<organism evidence="1 2">
    <name type="scientific">Lactovum miscens</name>
    <dbReference type="NCBI Taxonomy" id="190387"/>
    <lineage>
        <taxon>Bacteria</taxon>
        <taxon>Bacillati</taxon>
        <taxon>Bacillota</taxon>
        <taxon>Bacilli</taxon>
        <taxon>Lactobacillales</taxon>
        <taxon>Streptococcaceae</taxon>
        <taxon>Lactovum</taxon>
    </lineage>
</organism>
<accession>A0A841C6W8</accession>
<dbReference type="EMBL" id="JACHHV010000001">
    <property type="protein sequence ID" value="MBB5887139.1"/>
    <property type="molecule type" value="Genomic_DNA"/>
</dbReference>
<dbReference type="Proteomes" id="UP000562464">
    <property type="component" value="Unassembled WGS sequence"/>
</dbReference>
<sequence>MKKYFVTEGNSNNYVGLNYMFKSVIDAKYFEEAKKRFEAQFVNLGELYRLLGNEDGTSTTIILSKYSSPFDKILKAKYPKAKIEYYK</sequence>
<name>A0A841C6W8_9LACT</name>
<keyword evidence="2" id="KW-1185">Reference proteome</keyword>
<gene>
    <name evidence="1" type="ORF">HNQ37_000007</name>
</gene>
<proteinExistence type="predicted"/>